<proteinExistence type="predicted"/>
<dbReference type="PROSITE" id="PS51775">
    <property type="entry name" value="GTD_BINDING"/>
    <property type="match status" value="1"/>
</dbReference>
<evidence type="ECO:0000256" key="4">
    <source>
        <dbReference type="ARBA" id="ARBA00023136"/>
    </source>
</evidence>
<gene>
    <name evidence="8" type="ORF">QN277_009604</name>
</gene>
<evidence type="ECO:0000256" key="6">
    <source>
        <dbReference type="SAM" id="Phobius"/>
    </source>
</evidence>
<protein>
    <recommendedName>
        <fullName evidence="7">GTD-binding domain-containing protein</fullName>
    </recommendedName>
</protein>
<feature type="domain" description="GTD-binding" evidence="7">
    <location>
        <begin position="119"/>
        <end position="217"/>
    </location>
</feature>
<dbReference type="GO" id="GO:0016020">
    <property type="term" value="C:membrane"/>
    <property type="evidence" value="ECO:0007669"/>
    <property type="project" value="UniProtKB-SubCell"/>
</dbReference>
<feature type="coiled-coil region" evidence="5">
    <location>
        <begin position="121"/>
        <end position="155"/>
    </location>
</feature>
<name>A0AAE1IPP3_9FABA</name>
<evidence type="ECO:0000256" key="1">
    <source>
        <dbReference type="ARBA" id="ARBA00004370"/>
    </source>
</evidence>
<keyword evidence="4 6" id="KW-0472">Membrane</keyword>
<keyword evidence="5" id="KW-0175">Coiled coil</keyword>
<comment type="caution">
    <text evidence="8">The sequence shown here is derived from an EMBL/GenBank/DDBJ whole genome shotgun (WGS) entry which is preliminary data.</text>
</comment>
<dbReference type="Pfam" id="PF04576">
    <property type="entry name" value="Zein-binding"/>
    <property type="match status" value="1"/>
</dbReference>
<evidence type="ECO:0000256" key="2">
    <source>
        <dbReference type="ARBA" id="ARBA00022692"/>
    </source>
</evidence>
<sequence length="244" mass="28789">MQILGRYCVLVSLYSVLELYVLRILVGFWVMDVASILKLLSKGSETGFGFFFRGSFFQDLNGFAMILIFVLCMRILYFGWPFKVLMLKNGVVEFCASMISSEVKLGDNESEVHDDDQEIDVKKLRKLVKIERERANFAEEELERERRASESATEEAMAMILRLQCEKSSMEMEANQFRRIAETKKQYDHKVIESLEWTKMLNESQITLLEQKLKLYREKLRQFMDEDDMEQFEDEKTFSDFCLD</sequence>
<keyword evidence="2 6" id="KW-0812">Transmembrane</keyword>
<evidence type="ECO:0000256" key="5">
    <source>
        <dbReference type="SAM" id="Coils"/>
    </source>
</evidence>
<dbReference type="Proteomes" id="UP001293593">
    <property type="component" value="Unassembled WGS sequence"/>
</dbReference>
<evidence type="ECO:0000313" key="8">
    <source>
        <dbReference type="EMBL" id="KAK4254190.1"/>
    </source>
</evidence>
<dbReference type="EMBL" id="JAWXYG010000014">
    <property type="protein sequence ID" value="KAK4254190.1"/>
    <property type="molecule type" value="Genomic_DNA"/>
</dbReference>
<dbReference type="InterPro" id="IPR007656">
    <property type="entry name" value="GTD-bd"/>
</dbReference>
<keyword evidence="3 6" id="KW-1133">Transmembrane helix</keyword>
<accession>A0AAE1IPP3</accession>
<keyword evidence="9" id="KW-1185">Reference proteome</keyword>
<dbReference type="PANTHER" id="PTHR31422:SF2">
    <property type="entry name" value="PROTEIN FLOURY 1-LIKE"/>
    <property type="match status" value="1"/>
</dbReference>
<dbReference type="PANTHER" id="PTHR31422">
    <property type="entry name" value="BNAANNG28530D PROTEIN"/>
    <property type="match status" value="1"/>
</dbReference>
<evidence type="ECO:0000313" key="9">
    <source>
        <dbReference type="Proteomes" id="UP001293593"/>
    </source>
</evidence>
<dbReference type="AlphaFoldDB" id="A0AAE1IPP3"/>
<dbReference type="GO" id="GO:0080115">
    <property type="term" value="F:myosin XI tail binding"/>
    <property type="evidence" value="ECO:0007669"/>
    <property type="project" value="UniProtKB-ARBA"/>
</dbReference>
<evidence type="ECO:0000256" key="3">
    <source>
        <dbReference type="ARBA" id="ARBA00022989"/>
    </source>
</evidence>
<feature type="transmembrane region" description="Helical" evidence="6">
    <location>
        <begin position="60"/>
        <end position="80"/>
    </location>
</feature>
<comment type="subcellular location">
    <subcellularLocation>
        <location evidence="1">Membrane</location>
    </subcellularLocation>
</comment>
<reference evidence="8" key="1">
    <citation type="submission" date="2023-10" db="EMBL/GenBank/DDBJ databases">
        <title>Chromosome-level genome of the transformable northern wattle, Acacia crassicarpa.</title>
        <authorList>
            <person name="Massaro I."/>
            <person name="Sinha N.R."/>
            <person name="Poethig S."/>
            <person name="Leichty A.R."/>
        </authorList>
    </citation>
    <scope>NUCLEOTIDE SEQUENCE</scope>
    <source>
        <strain evidence="8">Acra3RX</strain>
        <tissue evidence="8">Leaf</tissue>
    </source>
</reference>
<organism evidence="8 9">
    <name type="scientific">Acacia crassicarpa</name>
    <name type="common">northern wattle</name>
    <dbReference type="NCBI Taxonomy" id="499986"/>
    <lineage>
        <taxon>Eukaryota</taxon>
        <taxon>Viridiplantae</taxon>
        <taxon>Streptophyta</taxon>
        <taxon>Embryophyta</taxon>
        <taxon>Tracheophyta</taxon>
        <taxon>Spermatophyta</taxon>
        <taxon>Magnoliopsida</taxon>
        <taxon>eudicotyledons</taxon>
        <taxon>Gunneridae</taxon>
        <taxon>Pentapetalae</taxon>
        <taxon>rosids</taxon>
        <taxon>fabids</taxon>
        <taxon>Fabales</taxon>
        <taxon>Fabaceae</taxon>
        <taxon>Caesalpinioideae</taxon>
        <taxon>mimosoid clade</taxon>
        <taxon>Acacieae</taxon>
        <taxon>Acacia</taxon>
    </lineage>
</organism>
<evidence type="ECO:0000259" key="7">
    <source>
        <dbReference type="PROSITE" id="PS51775"/>
    </source>
</evidence>